<reference evidence="1 2" key="1">
    <citation type="submission" date="2013-09" db="EMBL/GenBank/DDBJ databases">
        <title>Genome sequencing of Arenimonas oryziterrae.</title>
        <authorList>
            <person name="Chen F."/>
            <person name="Wang G."/>
        </authorList>
    </citation>
    <scope>NUCLEOTIDE SEQUENCE [LARGE SCALE GENOMIC DNA]</scope>
    <source>
        <strain evidence="1 2">YC6267</strain>
    </source>
</reference>
<protein>
    <submittedName>
        <fullName evidence="1">Uncharacterized protein</fullName>
    </submittedName>
</protein>
<dbReference type="STRING" id="1121015.GCA_000420545_02180"/>
<gene>
    <name evidence="1" type="ORF">N789_14540</name>
</gene>
<dbReference type="EMBL" id="AVCI01000014">
    <property type="protein sequence ID" value="KFN42202.1"/>
    <property type="molecule type" value="Genomic_DNA"/>
</dbReference>
<dbReference type="AlphaFoldDB" id="A0A091ASR4"/>
<sequence>MSAIRIDRLSLRVQGISAESVRAAFEGLDAVLLDRLSVRGLDVARLGDLSPSIRLPAIAAAPGLDAESLRARIADSLVDWLARGPEKQDDTEEDT</sequence>
<dbReference type="PATRIC" id="fig|1121015.4.peg.2372"/>
<dbReference type="Proteomes" id="UP000029385">
    <property type="component" value="Unassembled WGS sequence"/>
</dbReference>
<keyword evidence="2" id="KW-1185">Reference proteome</keyword>
<evidence type="ECO:0000313" key="2">
    <source>
        <dbReference type="Proteomes" id="UP000029385"/>
    </source>
</evidence>
<evidence type="ECO:0000313" key="1">
    <source>
        <dbReference type="EMBL" id="KFN42202.1"/>
    </source>
</evidence>
<name>A0A091ASR4_9GAMM</name>
<dbReference type="RefSeq" id="WP_022969790.1">
    <property type="nucleotide sequence ID" value="NZ_ATVD01000004.1"/>
</dbReference>
<accession>A0A091ASR4</accession>
<comment type="caution">
    <text evidence="1">The sequence shown here is derived from an EMBL/GenBank/DDBJ whole genome shotgun (WGS) entry which is preliminary data.</text>
</comment>
<proteinExistence type="predicted"/>
<organism evidence="1 2">
    <name type="scientific">Arenimonas oryziterrae DSM 21050 = YC6267</name>
    <dbReference type="NCBI Taxonomy" id="1121015"/>
    <lineage>
        <taxon>Bacteria</taxon>
        <taxon>Pseudomonadati</taxon>
        <taxon>Pseudomonadota</taxon>
        <taxon>Gammaproteobacteria</taxon>
        <taxon>Lysobacterales</taxon>
        <taxon>Lysobacteraceae</taxon>
        <taxon>Arenimonas</taxon>
    </lineage>
</organism>